<name>A0AAD7PIQ7_QUISA</name>
<feature type="transmembrane region" description="Helical" evidence="6">
    <location>
        <begin position="304"/>
        <end position="324"/>
    </location>
</feature>
<gene>
    <name evidence="7" type="ORF">O6P43_023085</name>
</gene>
<dbReference type="SUPFAM" id="SSF103473">
    <property type="entry name" value="MFS general substrate transporter"/>
    <property type="match status" value="1"/>
</dbReference>
<feature type="transmembrane region" description="Helical" evidence="6">
    <location>
        <begin position="47"/>
        <end position="67"/>
    </location>
</feature>
<keyword evidence="5 6" id="KW-0472">Membrane</keyword>
<dbReference type="InterPro" id="IPR000109">
    <property type="entry name" value="POT_fam"/>
</dbReference>
<comment type="caution">
    <text evidence="7">The sequence shown here is derived from an EMBL/GenBank/DDBJ whole genome shotgun (WGS) entry which is preliminary data.</text>
</comment>
<keyword evidence="8" id="KW-1185">Reference proteome</keyword>
<sequence length="348" mass="39023">MGIFYTAPCSLAIGAEGIKSSVSGLGPDQFDQKDEKEKAQMTHFFNMFYFITSYGTLLAVTVFVYVQDKVGRGLAYGISSGFMFVAIPVFLFGTKRYRYKECKGSPVVQVLQVFVAAIRKRKAEFPYDTRLLYDHSPEPGEARIYHKDKLRCLDKAAILTKEDFENNRFSNPNPWRLCNVTKVEEVKMLSGLMPVWSTTILHLTIHSQLSGFTIQQATTMDASIGNFQIPSASFYTFFTGSIMVTLAIYDHLILPLLKKHKMSEKTGLGLFFAILGMAAAAQVERRRLSVVRAQRGSNTLTLPVSAFMLLPQFILVGIAEAFMYSGQLDFFTRESPNGMKAIGTDLFF</sequence>
<protein>
    <submittedName>
        <fullName evidence="7">Protein NRT1/ PTR FAMILY 6.2-like</fullName>
    </submittedName>
</protein>
<dbReference type="GO" id="GO:0022857">
    <property type="term" value="F:transmembrane transporter activity"/>
    <property type="evidence" value="ECO:0007669"/>
    <property type="project" value="InterPro"/>
</dbReference>
<evidence type="ECO:0000256" key="3">
    <source>
        <dbReference type="ARBA" id="ARBA00022692"/>
    </source>
</evidence>
<comment type="similarity">
    <text evidence="2">Belongs to the major facilitator superfamily. Proton-dependent oligopeptide transporter (POT/PTR) (TC 2.A.17) family.</text>
</comment>
<evidence type="ECO:0000256" key="2">
    <source>
        <dbReference type="ARBA" id="ARBA00005982"/>
    </source>
</evidence>
<feature type="transmembrane region" description="Helical" evidence="6">
    <location>
        <begin position="266"/>
        <end position="283"/>
    </location>
</feature>
<dbReference type="KEGG" id="qsa:O6P43_023085"/>
<dbReference type="Gene3D" id="1.20.1250.20">
    <property type="entry name" value="MFS general substrate transporter like domains"/>
    <property type="match status" value="1"/>
</dbReference>
<feature type="transmembrane region" description="Helical" evidence="6">
    <location>
        <begin position="234"/>
        <end position="254"/>
    </location>
</feature>
<dbReference type="InterPro" id="IPR036259">
    <property type="entry name" value="MFS_trans_sf"/>
</dbReference>
<dbReference type="Pfam" id="PF00854">
    <property type="entry name" value="PTR2"/>
    <property type="match status" value="1"/>
</dbReference>
<evidence type="ECO:0000313" key="7">
    <source>
        <dbReference type="EMBL" id="KAJ7956682.1"/>
    </source>
</evidence>
<proteinExistence type="inferred from homology"/>
<evidence type="ECO:0000256" key="4">
    <source>
        <dbReference type="ARBA" id="ARBA00022989"/>
    </source>
</evidence>
<dbReference type="Proteomes" id="UP001163823">
    <property type="component" value="Chromosome 9"/>
</dbReference>
<keyword evidence="4 6" id="KW-1133">Transmembrane helix</keyword>
<dbReference type="PANTHER" id="PTHR11654">
    <property type="entry name" value="OLIGOPEPTIDE TRANSPORTER-RELATED"/>
    <property type="match status" value="1"/>
</dbReference>
<evidence type="ECO:0000256" key="5">
    <source>
        <dbReference type="ARBA" id="ARBA00023136"/>
    </source>
</evidence>
<dbReference type="GO" id="GO:0016020">
    <property type="term" value="C:membrane"/>
    <property type="evidence" value="ECO:0007669"/>
    <property type="project" value="UniProtKB-SubCell"/>
</dbReference>
<accession>A0AAD7PIQ7</accession>
<organism evidence="7 8">
    <name type="scientific">Quillaja saponaria</name>
    <name type="common">Soap bark tree</name>
    <dbReference type="NCBI Taxonomy" id="32244"/>
    <lineage>
        <taxon>Eukaryota</taxon>
        <taxon>Viridiplantae</taxon>
        <taxon>Streptophyta</taxon>
        <taxon>Embryophyta</taxon>
        <taxon>Tracheophyta</taxon>
        <taxon>Spermatophyta</taxon>
        <taxon>Magnoliopsida</taxon>
        <taxon>eudicotyledons</taxon>
        <taxon>Gunneridae</taxon>
        <taxon>Pentapetalae</taxon>
        <taxon>rosids</taxon>
        <taxon>fabids</taxon>
        <taxon>Fabales</taxon>
        <taxon>Quillajaceae</taxon>
        <taxon>Quillaja</taxon>
    </lineage>
</organism>
<reference evidence="7" key="1">
    <citation type="journal article" date="2023" name="Science">
        <title>Elucidation of the pathway for biosynthesis of saponin adjuvants from the soapbark tree.</title>
        <authorList>
            <person name="Reed J."/>
            <person name="Orme A."/>
            <person name="El-Demerdash A."/>
            <person name="Owen C."/>
            <person name="Martin L.B.B."/>
            <person name="Misra R.C."/>
            <person name="Kikuchi S."/>
            <person name="Rejzek M."/>
            <person name="Martin A.C."/>
            <person name="Harkess A."/>
            <person name="Leebens-Mack J."/>
            <person name="Louveau T."/>
            <person name="Stephenson M.J."/>
            <person name="Osbourn A."/>
        </authorList>
    </citation>
    <scope>NUCLEOTIDE SEQUENCE</scope>
    <source>
        <strain evidence="7">S10</strain>
    </source>
</reference>
<comment type="subcellular location">
    <subcellularLocation>
        <location evidence="1">Membrane</location>
        <topology evidence="1">Multi-pass membrane protein</topology>
    </subcellularLocation>
</comment>
<dbReference type="AlphaFoldDB" id="A0AAD7PIQ7"/>
<keyword evidence="3 6" id="KW-0812">Transmembrane</keyword>
<evidence type="ECO:0000256" key="1">
    <source>
        <dbReference type="ARBA" id="ARBA00004141"/>
    </source>
</evidence>
<feature type="transmembrane region" description="Helical" evidence="6">
    <location>
        <begin position="73"/>
        <end position="93"/>
    </location>
</feature>
<dbReference type="EMBL" id="JARAOO010000009">
    <property type="protein sequence ID" value="KAJ7956682.1"/>
    <property type="molecule type" value="Genomic_DNA"/>
</dbReference>
<evidence type="ECO:0000313" key="8">
    <source>
        <dbReference type="Proteomes" id="UP001163823"/>
    </source>
</evidence>
<evidence type="ECO:0000256" key="6">
    <source>
        <dbReference type="SAM" id="Phobius"/>
    </source>
</evidence>